<feature type="signal peptide" evidence="1">
    <location>
        <begin position="1"/>
        <end position="28"/>
    </location>
</feature>
<evidence type="ECO:0000313" key="3">
    <source>
        <dbReference type="Proteomes" id="UP001601627"/>
    </source>
</evidence>
<evidence type="ECO:0000313" key="2">
    <source>
        <dbReference type="EMBL" id="MFF1277553.1"/>
    </source>
</evidence>
<sequence length="66" mass="6613">MLKNGIKGAGTVLAAAVLATGFAGSVSATNQVNRAGRGDFVTLWSTNGAQYRFANGGSAGLSVPVW</sequence>
<evidence type="ECO:0000256" key="1">
    <source>
        <dbReference type="SAM" id="SignalP"/>
    </source>
</evidence>
<feature type="chain" id="PRO_5047345468" evidence="1">
    <location>
        <begin position="29"/>
        <end position="66"/>
    </location>
</feature>
<accession>A0ABW6QE86</accession>
<organism evidence="2 3">
    <name type="scientific">Streptomyces marokkonensis</name>
    <dbReference type="NCBI Taxonomy" id="324855"/>
    <lineage>
        <taxon>Bacteria</taxon>
        <taxon>Bacillati</taxon>
        <taxon>Actinomycetota</taxon>
        <taxon>Actinomycetes</taxon>
        <taxon>Kitasatosporales</taxon>
        <taxon>Streptomycetaceae</taxon>
        <taxon>Streptomyces</taxon>
    </lineage>
</organism>
<keyword evidence="1" id="KW-0732">Signal</keyword>
<keyword evidence="3" id="KW-1185">Reference proteome</keyword>
<dbReference type="EMBL" id="JBHVZQ010000038">
    <property type="protein sequence ID" value="MFF1277553.1"/>
    <property type="molecule type" value="Genomic_DNA"/>
</dbReference>
<comment type="caution">
    <text evidence="2">The sequence shown here is derived from an EMBL/GenBank/DDBJ whole genome shotgun (WGS) entry which is preliminary data.</text>
</comment>
<dbReference type="Proteomes" id="UP001601627">
    <property type="component" value="Unassembled WGS sequence"/>
</dbReference>
<reference evidence="2 3" key="1">
    <citation type="submission" date="2024-09" db="EMBL/GenBank/DDBJ databases">
        <title>The Natural Products Discovery Center: Release of the First 8490 Sequenced Strains for Exploring Actinobacteria Biosynthetic Diversity.</title>
        <authorList>
            <person name="Kalkreuter E."/>
            <person name="Kautsar S.A."/>
            <person name="Yang D."/>
            <person name="Bader C.D."/>
            <person name="Teijaro C.N."/>
            <person name="Fluegel L."/>
            <person name="Davis C.M."/>
            <person name="Simpson J.R."/>
            <person name="Lauterbach L."/>
            <person name="Steele A.D."/>
            <person name="Gui C."/>
            <person name="Meng S."/>
            <person name="Li G."/>
            <person name="Viehrig K."/>
            <person name="Ye F."/>
            <person name="Su P."/>
            <person name="Kiefer A.F."/>
            <person name="Nichols A."/>
            <person name="Cepeda A.J."/>
            <person name="Yan W."/>
            <person name="Fan B."/>
            <person name="Jiang Y."/>
            <person name="Adhikari A."/>
            <person name="Zheng C.-J."/>
            <person name="Schuster L."/>
            <person name="Cowan T.M."/>
            <person name="Smanski M.J."/>
            <person name="Chevrette M.G."/>
            <person name="De Carvalho L.P.S."/>
            <person name="Shen B."/>
        </authorList>
    </citation>
    <scope>NUCLEOTIDE SEQUENCE [LARGE SCALE GENOMIC DNA]</scope>
    <source>
        <strain evidence="2 3">NPDC058328</strain>
    </source>
</reference>
<protein>
    <submittedName>
        <fullName evidence="2">Uncharacterized protein</fullName>
    </submittedName>
</protein>
<dbReference type="RefSeq" id="WP_388239459.1">
    <property type="nucleotide sequence ID" value="NZ_JBHVZQ010000038.1"/>
</dbReference>
<gene>
    <name evidence="2" type="ORF">ACFVZC_29780</name>
</gene>
<proteinExistence type="predicted"/>
<name>A0ABW6QE86_9ACTN</name>